<dbReference type="Pfam" id="PF24842">
    <property type="entry name" value="UFD1_N2"/>
    <property type="match status" value="1"/>
</dbReference>
<dbReference type="PANTHER" id="PTHR12555:SF13">
    <property type="entry name" value="UBIQUITIN RECOGNITION FACTOR IN ER-ASSOCIATED DEGRADATION PROTEIN 1"/>
    <property type="match status" value="1"/>
</dbReference>
<keyword evidence="2" id="KW-0833">Ubl conjugation pathway</keyword>
<evidence type="ECO:0000256" key="1">
    <source>
        <dbReference type="ARBA" id="ARBA00006043"/>
    </source>
</evidence>
<gene>
    <name evidence="6" type="ORF">LAMO00422_LOCUS9437</name>
</gene>
<evidence type="ECO:0000259" key="4">
    <source>
        <dbReference type="Pfam" id="PF03152"/>
    </source>
</evidence>
<dbReference type="InterPro" id="IPR004854">
    <property type="entry name" value="Ufd1-like"/>
</dbReference>
<sequence length="291" mass="32127">MPTPPRPQTFRRQFKVYSVACANNYKASMEEGDKILLPPSAFRELGRCMITYPMMFQVKNPQNEAKTHCGVMEFTAPEGMAYFPFWMMSGLCLGNGDAVDIKSVSLQKGNYVKFQPHKTKFTQLSNPRIVLEKALRAFSCLTKGGTIAIKHGQQVFYLDIIETKPGNAITIIDTDVNVDFAPPKDFKEEKKTVPKQRVVAKSSYEDSKHSNLVWGAPKQGPSLKKTSSSSYFNKLSAGKTLSGRRPKKSSALVRASSGKKTRSSPSQPWGAKSSGTKSGSSRFSGKGYSLK</sequence>
<feature type="domain" description="Ubiquitin fusion degradation protein UFD1 N-terminal subdomain 1" evidence="4">
    <location>
        <begin position="10"/>
        <end position="106"/>
    </location>
</feature>
<evidence type="ECO:0000256" key="3">
    <source>
        <dbReference type="SAM" id="MobiDB-lite"/>
    </source>
</evidence>
<evidence type="ECO:0000313" key="6">
    <source>
        <dbReference type="EMBL" id="CAD8448210.1"/>
    </source>
</evidence>
<dbReference type="GO" id="GO:0036503">
    <property type="term" value="P:ERAD pathway"/>
    <property type="evidence" value="ECO:0007669"/>
    <property type="project" value="TreeGrafter"/>
</dbReference>
<feature type="domain" description="Ubiquitin fusion degradation protein UFD1 N-terminal subdomain 2" evidence="5">
    <location>
        <begin position="108"/>
        <end position="183"/>
    </location>
</feature>
<feature type="compositionally biased region" description="Low complexity" evidence="3">
    <location>
        <begin position="270"/>
        <end position="291"/>
    </location>
</feature>
<proteinExistence type="inferred from homology"/>
<name>A0A7S0D9W2_9EUKA</name>
<dbReference type="EMBL" id="HBEM01013648">
    <property type="protein sequence ID" value="CAD8448210.1"/>
    <property type="molecule type" value="Transcribed_RNA"/>
</dbReference>
<dbReference type="InterPro" id="IPR055418">
    <property type="entry name" value="UFD1_N2"/>
</dbReference>
<dbReference type="PANTHER" id="PTHR12555">
    <property type="entry name" value="UBIQUITIN FUSION DEGRADATON PROTEIN 1"/>
    <property type="match status" value="1"/>
</dbReference>
<accession>A0A7S0D9W2</accession>
<dbReference type="Gene3D" id="2.40.40.50">
    <property type="entry name" value="Ubiquitin fusion degradation protein UFD1, N-terminal domain"/>
    <property type="match status" value="1"/>
</dbReference>
<dbReference type="AlphaFoldDB" id="A0A7S0D9W2"/>
<feature type="region of interest" description="Disordered" evidence="3">
    <location>
        <begin position="236"/>
        <end position="291"/>
    </location>
</feature>
<dbReference type="Gene3D" id="3.10.330.10">
    <property type="match status" value="1"/>
</dbReference>
<dbReference type="InterPro" id="IPR055417">
    <property type="entry name" value="UFD1_N1"/>
</dbReference>
<dbReference type="Pfam" id="PF03152">
    <property type="entry name" value="UFD1_N1"/>
    <property type="match status" value="1"/>
</dbReference>
<dbReference type="GO" id="GO:0031593">
    <property type="term" value="F:polyubiquitin modification-dependent protein binding"/>
    <property type="evidence" value="ECO:0007669"/>
    <property type="project" value="TreeGrafter"/>
</dbReference>
<evidence type="ECO:0000256" key="2">
    <source>
        <dbReference type="ARBA" id="ARBA00022786"/>
    </source>
</evidence>
<protein>
    <submittedName>
        <fullName evidence="6">Uncharacterized protein</fullName>
    </submittedName>
</protein>
<evidence type="ECO:0000259" key="5">
    <source>
        <dbReference type="Pfam" id="PF24842"/>
    </source>
</evidence>
<organism evidence="6">
    <name type="scientific">Amorphochlora amoebiformis</name>
    <dbReference type="NCBI Taxonomy" id="1561963"/>
    <lineage>
        <taxon>Eukaryota</taxon>
        <taxon>Sar</taxon>
        <taxon>Rhizaria</taxon>
        <taxon>Cercozoa</taxon>
        <taxon>Chlorarachniophyceae</taxon>
        <taxon>Amorphochlora</taxon>
    </lineage>
</organism>
<comment type="similarity">
    <text evidence="1">Belongs to the UFD1 family.</text>
</comment>
<reference evidence="6" key="1">
    <citation type="submission" date="2021-01" db="EMBL/GenBank/DDBJ databases">
        <authorList>
            <person name="Corre E."/>
            <person name="Pelletier E."/>
            <person name="Niang G."/>
            <person name="Scheremetjew M."/>
            <person name="Finn R."/>
            <person name="Kale V."/>
            <person name="Holt S."/>
            <person name="Cochrane G."/>
            <person name="Meng A."/>
            <person name="Brown T."/>
            <person name="Cohen L."/>
        </authorList>
    </citation>
    <scope>NUCLEOTIDE SEQUENCE</scope>
    <source>
        <strain evidence="6">CCMP2058</strain>
    </source>
</reference>
<dbReference type="GO" id="GO:0034098">
    <property type="term" value="C:VCP-NPL4-UFD1 AAA ATPase complex"/>
    <property type="evidence" value="ECO:0007669"/>
    <property type="project" value="TreeGrafter"/>
</dbReference>
<dbReference type="GO" id="GO:0006511">
    <property type="term" value="P:ubiquitin-dependent protein catabolic process"/>
    <property type="evidence" value="ECO:0007669"/>
    <property type="project" value="InterPro"/>
</dbReference>
<dbReference type="InterPro" id="IPR042299">
    <property type="entry name" value="Ufd1-like_Nn"/>
</dbReference>